<gene>
    <name evidence="1" type="ORF">TRUGW13939_02212</name>
</gene>
<evidence type="ECO:0000313" key="1">
    <source>
        <dbReference type="EMBL" id="QKX55120.1"/>
    </source>
</evidence>
<dbReference type="InterPro" id="IPR011009">
    <property type="entry name" value="Kinase-like_dom_sf"/>
</dbReference>
<accession>A0A7H8QMH4</accession>
<keyword evidence="2" id="KW-1185">Reference proteome</keyword>
<protein>
    <recommendedName>
        <fullName evidence="3">Aminoglycoside phosphotransferase domain-containing protein</fullName>
    </recommendedName>
</protein>
<sequence>MASISSSFCSPLCLMGIRNGGIPDPSCPNASLHVLGQLADTEVLSCHVVQTIHLHAATHMEMIHRSDTKSTAVYRMTLPLTGLTFILKAAWDQGIPEQEQEYRLYQNMQDVQGSSIPVCLGAFVIPFDSLVAPVDTHFMILSSAGVSVTAGIIDETNKDRAHPIYWRTANEVLRSSGVVHNDTDWRNLFYNEATNDFMLVDFSRAFLAN</sequence>
<proteinExistence type="predicted"/>
<dbReference type="GeneID" id="55989721"/>
<evidence type="ECO:0008006" key="3">
    <source>
        <dbReference type="Google" id="ProtNLM"/>
    </source>
</evidence>
<evidence type="ECO:0000313" key="2">
    <source>
        <dbReference type="Proteomes" id="UP000509510"/>
    </source>
</evidence>
<dbReference type="SUPFAM" id="SSF56112">
    <property type="entry name" value="Protein kinase-like (PK-like)"/>
    <property type="match status" value="1"/>
</dbReference>
<dbReference type="AlphaFoldDB" id="A0A7H8QMH4"/>
<dbReference type="Proteomes" id="UP000509510">
    <property type="component" value="Chromosome I"/>
</dbReference>
<dbReference type="KEGG" id="trg:TRUGW13939_02212"/>
<dbReference type="Gene3D" id="1.10.510.10">
    <property type="entry name" value="Transferase(Phosphotransferase) domain 1"/>
    <property type="match status" value="1"/>
</dbReference>
<organism evidence="1 2">
    <name type="scientific">Talaromyces rugulosus</name>
    <name type="common">Penicillium rugulosum</name>
    <dbReference type="NCBI Taxonomy" id="121627"/>
    <lineage>
        <taxon>Eukaryota</taxon>
        <taxon>Fungi</taxon>
        <taxon>Dikarya</taxon>
        <taxon>Ascomycota</taxon>
        <taxon>Pezizomycotina</taxon>
        <taxon>Eurotiomycetes</taxon>
        <taxon>Eurotiomycetidae</taxon>
        <taxon>Eurotiales</taxon>
        <taxon>Trichocomaceae</taxon>
        <taxon>Talaromyces</taxon>
        <taxon>Talaromyces sect. Islandici</taxon>
    </lineage>
</organism>
<dbReference type="EMBL" id="CP055898">
    <property type="protein sequence ID" value="QKX55120.1"/>
    <property type="molecule type" value="Genomic_DNA"/>
</dbReference>
<dbReference type="OrthoDB" id="2156052at2759"/>
<reference evidence="2" key="1">
    <citation type="submission" date="2020-06" db="EMBL/GenBank/DDBJ databases">
        <title>A chromosome-scale genome assembly of Talaromyces rugulosus W13939.</title>
        <authorList>
            <person name="Wang B."/>
            <person name="Guo L."/>
            <person name="Ye K."/>
            <person name="Wang L."/>
        </authorList>
    </citation>
    <scope>NUCLEOTIDE SEQUENCE [LARGE SCALE GENOMIC DNA]</scope>
    <source>
        <strain evidence="2">W13939</strain>
    </source>
</reference>
<name>A0A7H8QMH4_TALRU</name>
<dbReference type="RefSeq" id="XP_035341299.1">
    <property type="nucleotide sequence ID" value="XM_035485406.1"/>
</dbReference>